<dbReference type="STRING" id="564608.C1MZG5"/>
<dbReference type="AlphaFoldDB" id="C1MZG5"/>
<name>C1MZG5_MICPC</name>
<evidence type="ECO:0000313" key="2">
    <source>
        <dbReference type="EMBL" id="EEH54864.1"/>
    </source>
</evidence>
<dbReference type="Pfam" id="PF13086">
    <property type="entry name" value="AAA_11"/>
    <property type="match status" value="1"/>
</dbReference>
<dbReference type="InterPro" id="IPR027417">
    <property type="entry name" value="P-loop_NTPase"/>
</dbReference>
<dbReference type="PANTHER" id="PTHR43788">
    <property type="entry name" value="DNA2/NAM7 HELICASE FAMILY MEMBER"/>
    <property type="match status" value="1"/>
</dbReference>
<dbReference type="EMBL" id="GG663743">
    <property type="protein sequence ID" value="EEH54864.1"/>
    <property type="molecule type" value="Genomic_DNA"/>
</dbReference>
<dbReference type="Gene3D" id="2.40.30.270">
    <property type="match status" value="1"/>
</dbReference>
<reference evidence="2 3" key="1">
    <citation type="journal article" date="2009" name="Science">
        <title>Green evolution and dynamic adaptations revealed by genomes of the marine picoeukaryotes Micromonas.</title>
        <authorList>
            <person name="Worden A.Z."/>
            <person name="Lee J.H."/>
            <person name="Mock T."/>
            <person name="Rouze P."/>
            <person name="Simmons M.P."/>
            <person name="Aerts A.L."/>
            <person name="Allen A.E."/>
            <person name="Cuvelier M.L."/>
            <person name="Derelle E."/>
            <person name="Everett M.V."/>
            <person name="Foulon E."/>
            <person name="Grimwood J."/>
            <person name="Gundlach H."/>
            <person name="Henrissat B."/>
            <person name="Napoli C."/>
            <person name="McDonald S.M."/>
            <person name="Parker M.S."/>
            <person name="Rombauts S."/>
            <person name="Salamov A."/>
            <person name="Von Dassow P."/>
            <person name="Badger J.H."/>
            <person name="Coutinho P.M."/>
            <person name="Demir E."/>
            <person name="Dubchak I."/>
            <person name="Gentemann C."/>
            <person name="Eikrem W."/>
            <person name="Gready J.E."/>
            <person name="John U."/>
            <person name="Lanier W."/>
            <person name="Lindquist E.A."/>
            <person name="Lucas S."/>
            <person name="Mayer K.F."/>
            <person name="Moreau H."/>
            <person name="Not F."/>
            <person name="Otillar R."/>
            <person name="Panaud O."/>
            <person name="Pangilinan J."/>
            <person name="Paulsen I."/>
            <person name="Piegu B."/>
            <person name="Poliakov A."/>
            <person name="Robbens S."/>
            <person name="Schmutz J."/>
            <person name="Toulza E."/>
            <person name="Wyss T."/>
            <person name="Zelensky A."/>
            <person name="Zhou K."/>
            <person name="Armbrust E.V."/>
            <person name="Bhattacharya D."/>
            <person name="Goodenough U.W."/>
            <person name="Van de Peer Y."/>
            <person name="Grigoriev I.V."/>
        </authorList>
    </citation>
    <scope>NUCLEOTIDE SEQUENCE [LARGE SCALE GENOMIC DNA]</scope>
    <source>
        <strain evidence="2 3">CCMP1545</strain>
    </source>
</reference>
<dbReference type="SUPFAM" id="SSF52540">
    <property type="entry name" value="P-loop containing nucleoside triphosphate hydrolases"/>
    <property type="match status" value="1"/>
</dbReference>
<gene>
    <name evidence="2" type="ORF">MICPUCDRAFT_41304</name>
</gene>
<proteinExistence type="predicted"/>
<keyword evidence="3" id="KW-1185">Reference proteome</keyword>
<organism evidence="3">
    <name type="scientific">Micromonas pusilla (strain CCMP1545)</name>
    <name type="common">Picoplanktonic green alga</name>
    <dbReference type="NCBI Taxonomy" id="564608"/>
    <lineage>
        <taxon>Eukaryota</taxon>
        <taxon>Viridiplantae</taxon>
        <taxon>Chlorophyta</taxon>
        <taxon>Mamiellophyceae</taxon>
        <taxon>Mamiellales</taxon>
        <taxon>Mamiellaceae</taxon>
        <taxon>Micromonas</taxon>
    </lineage>
</organism>
<dbReference type="Proteomes" id="UP000001876">
    <property type="component" value="Unassembled WGS sequence"/>
</dbReference>
<accession>C1MZG5</accession>
<evidence type="ECO:0000259" key="1">
    <source>
        <dbReference type="Pfam" id="PF13086"/>
    </source>
</evidence>
<dbReference type="InterPro" id="IPR041677">
    <property type="entry name" value="DNA2/NAM7_AAA_11"/>
</dbReference>
<dbReference type="OrthoDB" id="6513042at2759"/>
<protein>
    <submittedName>
        <fullName evidence="2">Predicted protein</fullName>
    </submittedName>
</protein>
<feature type="domain" description="DNA2/NAM7 helicase helicase" evidence="1">
    <location>
        <begin position="215"/>
        <end position="333"/>
    </location>
</feature>
<dbReference type="GeneID" id="9686653"/>
<evidence type="ECO:0000313" key="3">
    <source>
        <dbReference type="Proteomes" id="UP000001876"/>
    </source>
</evidence>
<dbReference type="InterPro" id="IPR050534">
    <property type="entry name" value="Coronavir_polyprotein_1ab"/>
</dbReference>
<dbReference type="GO" id="GO:0043139">
    <property type="term" value="F:5'-3' DNA helicase activity"/>
    <property type="evidence" value="ECO:0007669"/>
    <property type="project" value="TreeGrafter"/>
</dbReference>
<sequence>MTRAKERLVTWDNDRLRREGYALFGLSAMREGVLQRDVVVRLLVPRGGGDGNGGRGGPPLGAELPFHRFAQGDVVSLVEGSEHDVAGANSVQGVVVERAMHFLKIAIDEEDELKVLNASKIRVDLSANTISHDRALAALVAFSEAGGMPDFAKTTAGTRLSTTGYAPLQRALIGIPDGGGDLESIASPPPPWGAKNATPGGLKPLLASKTSVGSLNPSQRAAVNAALSRTLTTWQGPPGTGKTRTLMAFIESVVAVAAARGVLKRGGDDDGKAGGGPVVLACAASNVAVDNIVEGLVRPPGGGKGSGGMRVVRLGSPAKVQPWLLATTVPRFQRSTSMRFNSI</sequence>
<dbReference type="KEGG" id="mpp:MICPUCDRAFT_41304"/>
<dbReference type="PANTHER" id="PTHR43788:SF8">
    <property type="entry name" value="DNA-BINDING PROTEIN SMUBP-2"/>
    <property type="match status" value="1"/>
</dbReference>
<dbReference type="eggNOG" id="KOG1803">
    <property type="taxonomic scope" value="Eukaryota"/>
</dbReference>
<dbReference type="RefSeq" id="XP_003061214.1">
    <property type="nucleotide sequence ID" value="XM_003061168.1"/>
</dbReference>
<dbReference type="Gene3D" id="3.40.50.300">
    <property type="entry name" value="P-loop containing nucleotide triphosphate hydrolases"/>
    <property type="match status" value="1"/>
</dbReference>